<organism evidence="1 2">
    <name type="scientific">Allochromatium humboldtianum</name>
    <dbReference type="NCBI Taxonomy" id="504901"/>
    <lineage>
        <taxon>Bacteria</taxon>
        <taxon>Pseudomonadati</taxon>
        <taxon>Pseudomonadota</taxon>
        <taxon>Gammaproteobacteria</taxon>
        <taxon>Chromatiales</taxon>
        <taxon>Chromatiaceae</taxon>
        <taxon>Allochromatium</taxon>
    </lineage>
</organism>
<keyword evidence="2" id="KW-1185">Reference proteome</keyword>
<name>A0A850RKM5_9GAMM</name>
<reference evidence="1 2" key="1">
    <citation type="submission" date="2020-06" db="EMBL/GenBank/DDBJ databases">
        <title>Whole-genome sequence of Allochromatium humboldtianum DSM 21881, type strain.</title>
        <authorList>
            <person name="Kyndt J.A."/>
            <person name="Meyer T.E."/>
        </authorList>
    </citation>
    <scope>NUCLEOTIDE SEQUENCE [LARGE SCALE GENOMIC DNA]</scope>
    <source>
        <strain evidence="1 2">DSM 21881</strain>
    </source>
</reference>
<gene>
    <name evidence="1" type="ORF">HW932_19445</name>
</gene>
<comment type="caution">
    <text evidence="1">The sequence shown here is derived from an EMBL/GenBank/DDBJ whole genome shotgun (WGS) entry which is preliminary data.</text>
</comment>
<proteinExistence type="predicted"/>
<sequence>MPLSINVHDVAKIQVSADGRPFEHQGRMHWWQSLLLFDRHDTLIGEITLHLHRPEVALPVGDQPPYWGLDPQRQPLVLSPDEVPF</sequence>
<dbReference type="AlphaFoldDB" id="A0A850RKM5"/>
<dbReference type="RefSeq" id="WP_176978130.1">
    <property type="nucleotide sequence ID" value="NZ_JABZEO010000022.1"/>
</dbReference>
<evidence type="ECO:0000313" key="1">
    <source>
        <dbReference type="EMBL" id="NVZ11430.1"/>
    </source>
</evidence>
<accession>A0A850RKM5</accession>
<dbReference type="Proteomes" id="UP000592294">
    <property type="component" value="Unassembled WGS sequence"/>
</dbReference>
<dbReference type="EMBL" id="JABZEO010000022">
    <property type="protein sequence ID" value="NVZ11430.1"/>
    <property type="molecule type" value="Genomic_DNA"/>
</dbReference>
<protein>
    <submittedName>
        <fullName evidence="1">Uncharacterized protein</fullName>
    </submittedName>
</protein>
<evidence type="ECO:0000313" key="2">
    <source>
        <dbReference type="Proteomes" id="UP000592294"/>
    </source>
</evidence>